<keyword evidence="1" id="KW-0732">Signal</keyword>
<organism evidence="3 4">
    <name type="scientific">Plectosphaerella plurivora</name>
    <dbReference type="NCBI Taxonomy" id="936078"/>
    <lineage>
        <taxon>Eukaryota</taxon>
        <taxon>Fungi</taxon>
        <taxon>Dikarya</taxon>
        <taxon>Ascomycota</taxon>
        <taxon>Pezizomycotina</taxon>
        <taxon>Sordariomycetes</taxon>
        <taxon>Hypocreomycetidae</taxon>
        <taxon>Glomerellales</taxon>
        <taxon>Plectosphaerellaceae</taxon>
        <taxon>Plectosphaerella</taxon>
    </lineage>
</organism>
<reference evidence="3" key="1">
    <citation type="journal article" date="2021" name="Nat. Commun.">
        <title>Genetic determinants of endophytism in the Arabidopsis root mycobiome.</title>
        <authorList>
            <person name="Mesny F."/>
            <person name="Miyauchi S."/>
            <person name="Thiergart T."/>
            <person name="Pickel B."/>
            <person name="Atanasova L."/>
            <person name="Karlsson M."/>
            <person name="Huettel B."/>
            <person name="Barry K.W."/>
            <person name="Haridas S."/>
            <person name="Chen C."/>
            <person name="Bauer D."/>
            <person name="Andreopoulos W."/>
            <person name="Pangilinan J."/>
            <person name="LaButti K."/>
            <person name="Riley R."/>
            <person name="Lipzen A."/>
            <person name="Clum A."/>
            <person name="Drula E."/>
            <person name="Henrissat B."/>
            <person name="Kohler A."/>
            <person name="Grigoriev I.V."/>
            <person name="Martin F.M."/>
            <person name="Hacquard S."/>
        </authorList>
    </citation>
    <scope>NUCLEOTIDE SEQUENCE</scope>
    <source>
        <strain evidence="3">MPI-SDFR-AT-0117</strain>
    </source>
</reference>
<evidence type="ECO:0000259" key="2">
    <source>
        <dbReference type="SMART" id="SM00198"/>
    </source>
</evidence>
<dbReference type="Gene3D" id="3.40.33.10">
    <property type="entry name" value="CAP"/>
    <property type="match status" value="1"/>
</dbReference>
<dbReference type="SUPFAM" id="SSF50685">
    <property type="entry name" value="Barwin-like endoglucanases"/>
    <property type="match status" value="1"/>
</dbReference>
<accession>A0A9P8VMJ9</accession>
<keyword evidence="4" id="KW-1185">Reference proteome</keyword>
<dbReference type="EMBL" id="JAGSXJ010000002">
    <property type="protein sequence ID" value="KAH6695435.1"/>
    <property type="molecule type" value="Genomic_DNA"/>
</dbReference>
<dbReference type="Gene3D" id="2.40.40.10">
    <property type="entry name" value="RlpA-like domain"/>
    <property type="match status" value="1"/>
</dbReference>
<dbReference type="InterPro" id="IPR014044">
    <property type="entry name" value="CAP_dom"/>
</dbReference>
<evidence type="ECO:0000313" key="4">
    <source>
        <dbReference type="Proteomes" id="UP000770015"/>
    </source>
</evidence>
<dbReference type="PRINTS" id="PR00838">
    <property type="entry name" value="V5ALLERGEN"/>
</dbReference>
<evidence type="ECO:0000313" key="3">
    <source>
        <dbReference type="EMBL" id="KAH6695435.1"/>
    </source>
</evidence>
<dbReference type="Pfam" id="PF00188">
    <property type="entry name" value="CAP"/>
    <property type="match status" value="1"/>
</dbReference>
<dbReference type="CDD" id="cd22191">
    <property type="entry name" value="DPBB_RlpA_EXP_N-like"/>
    <property type="match status" value="1"/>
</dbReference>
<sequence length="285" mass="29752">MRSSTIIGSLLAGAVGAQAASVVPSDINNAIAAVNQQRAAHEVTPLAWNDNLANDAATWAAHLKAIDQAIHATEAQRPNQGEVLAYFTSSAGNMATPFTAAVNKWLAGGANYPAGGVVADGTESWNHWSQLMWSTSTEIGCGAAQATKGAETKVFVVCRLAPEGNIVGQSPFPNNALLARQNLAPGPFTGDLTHFTTGLGACGNDDTGLPGILALSHLKMGAPSNNNPLCNRRVKLEANGRVAYATVRDKCMGCAVNDVDVSEDVFKALYDDLGLGRRPVTWTLV</sequence>
<dbReference type="SMART" id="SM00198">
    <property type="entry name" value="SCP"/>
    <property type="match status" value="1"/>
</dbReference>
<protein>
    <submittedName>
        <fullName evidence="3">Riboflavin aldehyde-forming enzyme</fullName>
    </submittedName>
</protein>
<dbReference type="InterPro" id="IPR002413">
    <property type="entry name" value="V5_allergen-like"/>
</dbReference>
<name>A0A9P8VMJ9_9PEZI</name>
<feature type="chain" id="PRO_5040469284" evidence="1">
    <location>
        <begin position="20"/>
        <end position="285"/>
    </location>
</feature>
<dbReference type="Proteomes" id="UP000770015">
    <property type="component" value="Unassembled WGS sequence"/>
</dbReference>
<dbReference type="AlphaFoldDB" id="A0A9P8VMJ9"/>
<dbReference type="SUPFAM" id="SSF55797">
    <property type="entry name" value="PR-1-like"/>
    <property type="match status" value="1"/>
</dbReference>
<proteinExistence type="predicted"/>
<comment type="caution">
    <text evidence="3">The sequence shown here is derived from an EMBL/GenBank/DDBJ whole genome shotgun (WGS) entry which is preliminary data.</text>
</comment>
<dbReference type="PRINTS" id="PR00837">
    <property type="entry name" value="V5TPXLIKE"/>
</dbReference>
<dbReference type="InterPro" id="IPR035940">
    <property type="entry name" value="CAP_sf"/>
</dbReference>
<feature type="domain" description="SCP" evidence="2">
    <location>
        <begin position="25"/>
        <end position="168"/>
    </location>
</feature>
<feature type="signal peptide" evidence="1">
    <location>
        <begin position="1"/>
        <end position="19"/>
    </location>
</feature>
<dbReference type="InterPro" id="IPR001283">
    <property type="entry name" value="CRISP-related"/>
</dbReference>
<dbReference type="PANTHER" id="PTHR10334">
    <property type="entry name" value="CYSTEINE-RICH SECRETORY PROTEIN-RELATED"/>
    <property type="match status" value="1"/>
</dbReference>
<dbReference type="OrthoDB" id="623670at2759"/>
<gene>
    <name evidence="3" type="ORF">F5X68DRAFT_30393</name>
</gene>
<evidence type="ECO:0000256" key="1">
    <source>
        <dbReference type="SAM" id="SignalP"/>
    </source>
</evidence>
<dbReference type="InterPro" id="IPR036908">
    <property type="entry name" value="RlpA-like_sf"/>
</dbReference>